<keyword evidence="2" id="KW-1185">Reference proteome</keyword>
<accession>A0A7W6C0M3</accession>
<dbReference type="Proteomes" id="UP000561459">
    <property type="component" value="Unassembled WGS sequence"/>
</dbReference>
<gene>
    <name evidence="1" type="ORF">GGR39_001600</name>
</gene>
<comment type="caution">
    <text evidence="1">The sequence shown here is derived from an EMBL/GenBank/DDBJ whole genome shotgun (WGS) entry which is preliminary data.</text>
</comment>
<dbReference type="EMBL" id="JACIDY010000003">
    <property type="protein sequence ID" value="MBB3939950.1"/>
    <property type="molecule type" value="Genomic_DNA"/>
</dbReference>
<protein>
    <submittedName>
        <fullName evidence="1">Uncharacterized protein</fullName>
    </submittedName>
</protein>
<name>A0A7W6C0M3_9SPHN</name>
<proteinExistence type="predicted"/>
<dbReference type="RefSeq" id="WP_246388478.1">
    <property type="nucleotide sequence ID" value="NZ_JACIDY010000003.1"/>
</dbReference>
<reference evidence="1 2" key="1">
    <citation type="submission" date="2020-08" db="EMBL/GenBank/DDBJ databases">
        <title>Genomic Encyclopedia of Type Strains, Phase IV (KMG-IV): sequencing the most valuable type-strain genomes for metagenomic binning, comparative biology and taxonomic classification.</title>
        <authorList>
            <person name="Goeker M."/>
        </authorList>
    </citation>
    <scope>NUCLEOTIDE SEQUENCE [LARGE SCALE GENOMIC DNA]</scope>
    <source>
        <strain evidence="1 2">DSM 27568</strain>
    </source>
</reference>
<organism evidence="1 2">
    <name type="scientific">Novosphingobium fluoreni</name>
    <dbReference type="NCBI Taxonomy" id="1391222"/>
    <lineage>
        <taxon>Bacteria</taxon>
        <taxon>Pseudomonadati</taxon>
        <taxon>Pseudomonadota</taxon>
        <taxon>Alphaproteobacteria</taxon>
        <taxon>Sphingomonadales</taxon>
        <taxon>Sphingomonadaceae</taxon>
        <taxon>Novosphingobium</taxon>
    </lineage>
</organism>
<evidence type="ECO:0000313" key="1">
    <source>
        <dbReference type="EMBL" id="MBB3939950.1"/>
    </source>
</evidence>
<sequence>MLLEAARPSAMITGLREQGLRGPWLRLLRVLIDLAGPGLQLLHHSEQAWSSATFHGARHTFTLLCEGIDGVAAGERLIAALPDHEFTLPGRLVADAQIVSVDHGLLPSPSLTMTVALLVLDDD</sequence>
<dbReference type="AlphaFoldDB" id="A0A7W6C0M3"/>
<evidence type="ECO:0000313" key="2">
    <source>
        <dbReference type="Proteomes" id="UP000561459"/>
    </source>
</evidence>